<gene>
    <name evidence="3" type="ORF">TTRE_0000798701</name>
</gene>
<dbReference type="GO" id="GO:0005774">
    <property type="term" value="C:vacuolar membrane"/>
    <property type="evidence" value="ECO:0007669"/>
    <property type="project" value="TreeGrafter"/>
</dbReference>
<proteinExistence type="predicted"/>
<dbReference type="CDD" id="cd16693">
    <property type="entry name" value="mRING-H2-C3H3C2_WDR24"/>
    <property type="match status" value="1"/>
</dbReference>
<name>A0A077ZIU4_TRITR</name>
<protein>
    <submittedName>
        <fullName evidence="3">Uncharacterized protein</fullName>
    </submittedName>
</protein>
<dbReference type="OrthoDB" id="30417at2759"/>
<dbReference type="Proteomes" id="UP000030665">
    <property type="component" value="Unassembled WGS sequence"/>
</dbReference>
<organism evidence="3 4">
    <name type="scientific">Trichuris trichiura</name>
    <name type="common">Whipworm</name>
    <name type="synonym">Trichocephalus trichiurus</name>
    <dbReference type="NCBI Taxonomy" id="36087"/>
    <lineage>
        <taxon>Eukaryota</taxon>
        <taxon>Metazoa</taxon>
        <taxon>Ecdysozoa</taxon>
        <taxon>Nematoda</taxon>
        <taxon>Enoplea</taxon>
        <taxon>Dorylaimia</taxon>
        <taxon>Trichinellida</taxon>
        <taxon>Trichuridae</taxon>
        <taxon>Trichuris</taxon>
    </lineage>
</organism>
<evidence type="ECO:0000313" key="3">
    <source>
        <dbReference type="EMBL" id="CDW59649.1"/>
    </source>
</evidence>
<evidence type="ECO:0000256" key="2">
    <source>
        <dbReference type="ARBA" id="ARBA00022737"/>
    </source>
</evidence>
<evidence type="ECO:0000313" key="4">
    <source>
        <dbReference type="Proteomes" id="UP000030665"/>
    </source>
</evidence>
<keyword evidence="4" id="KW-1185">Reference proteome</keyword>
<dbReference type="AlphaFoldDB" id="A0A077ZIU4"/>
<keyword evidence="2" id="KW-0677">Repeat</keyword>
<evidence type="ECO:0000256" key="1">
    <source>
        <dbReference type="ARBA" id="ARBA00022574"/>
    </source>
</evidence>
<reference evidence="3" key="2">
    <citation type="submission" date="2014-03" db="EMBL/GenBank/DDBJ databases">
        <title>The whipworm genome and dual-species transcriptomics of an intimate host-pathogen interaction.</title>
        <authorList>
            <person name="Foth B.J."/>
            <person name="Tsai I.J."/>
            <person name="Reid A.J."/>
            <person name="Bancroft A.J."/>
            <person name="Nichol S."/>
            <person name="Tracey A."/>
            <person name="Holroyd N."/>
            <person name="Cotton J.A."/>
            <person name="Stanley E.J."/>
            <person name="Zarowiecki M."/>
            <person name="Liu J.Z."/>
            <person name="Huckvale T."/>
            <person name="Cooper P.J."/>
            <person name="Grencis R.K."/>
            <person name="Berriman M."/>
        </authorList>
    </citation>
    <scope>NUCLEOTIDE SEQUENCE [LARGE SCALE GENOMIC DNA]</scope>
</reference>
<keyword evidence="1" id="KW-0853">WD repeat</keyword>
<reference evidence="3" key="1">
    <citation type="submission" date="2014-01" db="EMBL/GenBank/DDBJ databases">
        <authorList>
            <person name="Aslett M."/>
        </authorList>
    </citation>
    <scope>NUCLEOTIDE SEQUENCE</scope>
</reference>
<dbReference type="GO" id="GO:0061700">
    <property type="term" value="C:GATOR2 complex"/>
    <property type="evidence" value="ECO:0007669"/>
    <property type="project" value="TreeGrafter"/>
</dbReference>
<dbReference type="GO" id="GO:1904263">
    <property type="term" value="P:positive regulation of TORC1 signaling"/>
    <property type="evidence" value="ECO:0007669"/>
    <property type="project" value="TreeGrafter"/>
</dbReference>
<dbReference type="PANTHER" id="PTHR46200">
    <property type="entry name" value="GATOR COMPLEX PROTEIN WDR24"/>
    <property type="match status" value="1"/>
</dbReference>
<dbReference type="EMBL" id="HG806669">
    <property type="protein sequence ID" value="CDW59649.1"/>
    <property type="molecule type" value="Genomic_DNA"/>
</dbReference>
<dbReference type="InterPro" id="IPR037590">
    <property type="entry name" value="WDR24"/>
</dbReference>
<dbReference type="STRING" id="36087.A0A077ZIU4"/>
<dbReference type="PANTHER" id="PTHR46200:SF1">
    <property type="entry name" value="GATOR COMPLEX PROTEIN WDR24"/>
    <property type="match status" value="1"/>
</dbReference>
<dbReference type="GO" id="GO:0005829">
    <property type="term" value="C:cytosol"/>
    <property type="evidence" value="ECO:0007669"/>
    <property type="project" value="TreeGrafter"/>
</dbReference>
<sequence>MIAAVSNTALQRAEAKSHSNILGKFGNIATMCKTKCLQAGFREKPTMLLREPHLSSVFVFSQVSLDSDIQNNFSCEHIADCAKRYKLQGGPADQLCSHNSQVALELGRENVKRTEAADEPDSDLSSDFSSENCTDENEANEFFESCSPQCTSQNSFSRDYHFDLWYSWAPRISPAFRSTVGSYEVPKDAFEDTSEVNMQEETENVPKLLIPLLEDDFVAVFHELISNRKQKSVCRYVAADPSDFVLLVSCMLNYYVEKANDVQMSVTMLIVLGETGNGIVSESVVKRWFLAYIDLLRRYQLYSIAALVTSLCPIEEIKSDKNQQCTMNILCSRCQRSLQGTSNFCVHCDDIAAKCCVCHGHVQSLYVCCPGCLHGGHVAHIEEWFNIHDFCPTGCGHPCEYS</sequence>
<accession>A0A077ZIU4</accession>
<dbReference type="GO" id="GO:0016239">
    <property type="term" value="P:positive regulation of macroautophagy"/>
    <property type="evidence" value="ECO:0007669"/>
    <property type="project" value="TreeGrafter"/>
</dbReference>